<sequence length="260" mass="28648">MKRFALFLLLLNFAFIANAQQAKHKKAIIVLTYDDGINSQLNIAIPQLDSAHLTATFFLMGNMTEATLPRWREVGKKGYELANHTLYHPCLLTNVKANPANNSAIYTPYMMLREINEMNTLLFAVDGKTGSRTYAYPCTEVEVGGVNYVDTLRKAGLAKYARIGGGPDAVITDFKNLDPLKVPSWGVTGNPVTGDALIDFVKKVQQSGGLGIFMFHGVGGDYLVTPADAHRKLLAYLKAHRNEIEVTTFMKAMDEVMAAK</sequence>
<dbReference type="AlphaFoldDB" id="A0A1G8L8Q0"/>
<feature type="signal peptide" evidence="2">
    <location>
        <begin position="1"/>
        <end position="19"/>
    </location>
</feature>
<proteinExistence type="predicted"/>
<dbReference type="Pfam" id="PF01522">
    <property type="entry name" value="Polysacc_deac_1"/>
    <property type="match status" value="1"/>
</dbReference>
<dbReference type="PANTHER" id="PTHR34216">
    <property type="match status" value="1"/>
</dbReference>
<dbReference type="PANTHER" id="PTHR34216:SF11">
    <property type="entry name" value="CHITOOLIGOSACCHARIDE DEACETYLASE"/>
    <property type="match status" value="1"/>
</dbReference>
<dbReference type="RefSeq" id="WP_091175327.1">
    <property type="nucleotide sequence ID" value="NZ_CP071878.2"/>
</dbReference>
<dbReference type="GO" id="GO:0016810">
    <property type="term" value="F:hydrolase activity, acting on carbon-nitrogen (but not peptide) bonds"/>
    <property type="evidence" value="ECO:0007669"/>
    <property type="project" value="InterPro"/>
</dbReference>
<dbReference type="InterPro" id="IPR051398">
    <property type="entry name" value="Polysacch_Deacetylase"/>
</dbReference>
<dbReference type="Proteomes" id="UP000199705">
    <property type="component" value="Unassembled WGS sequence"/>
</dbReference>
<dbReference type="GO" id="GO:0005975">
    <property type="term" value="P:carbohydrate metabolic process"/>
    <property type="evidence" value="ECO:0007669"/>
    <property type="project" value="InterPro"/>
</dbReference>
<keyword evidence="1 2" id="KW-0732">Signal</keyword>
<evidence type="ECO:0000256" key="2">
    <source>
        <dbReference type="SAM" id="SignalP"/>
    </source>
</evidence>
<evidence type="ECO:0000256" key="1">
    <source>
        <dbReference type="ARBA" id="ARBA00022729"/>
    </source>
</evidence>
<evidence type="ECO:0000313" key="5">
    <source>
        <dbReference type="Proteomes" id="UP000199705"/>
    </source>
</evidence>
<evidence type="ECO:0000313" key="4">
    <source>
        <dbReference type="EMBL" id="SDI52011.1"/>
    </source>
</evidence>
<evidence type="ECO:0000259" key="3">
    <source>
        <dbReference type="Pfam" id="PF01522"/>
    </source>
</evidence>
<dbReference type="EMBL" id="FNCG01000022">
    <property type="protein sequence ID" value="SDI52011.1"/>
    <property type="molecule type" value="Genomic_DNA"/>
</dbReference>
<dbReference type="STRING" id="551996.SAMN05192573_12276"/>
<dbReference type="Gene3D" id="3.20.20.370">
    <property type="entry name" value="Glycoside hydrolase/deacetylase"/>
    <property type="match status" value="1"/>
</dbReference>
<feature type="domain" description="NodB homology" evidence="3">
    <location>
        <begin position="23"/>
        <end position="140"/>
    </location>
</feature>
<dbReference type="InterPro" id="IPR002509">
    <property type="entry name" value="NODB_dom"/>
</dbReference>
<dbReference type="InterPro" id="IPR011330">
    <property type="entry name" value="Glyco_hydro/deAcase_b/a-brl"/>
</dbReference>
<name>A0A1G8L8Q0_9SPHI</name>
<gene>
    <name evidence="4" type="ORF">SAMN05192573_12276</name>
</gene>
<feature type="chain" id="PRO_5011775791" evidence="2">
    <location>
        <begin position="20"/>
        <end position="260"/>
    </location>
</feature>
<keyword evidence="5" id="KW-1185">Reference proteome</keyword>
<dbReference type="SUPFAM" id="SSF88713">
    <property type="entry name" value="Glycoside hydrolase/deacetylase"/>
    <property type="match status" value="1"/>
</dbReference>
<organism evidence="4 5">
    <name type="scientific">Mucilaginibacter gossypii</name>
    <dbReference type="NCBI Taxonomy" id="551996"/>
    <lineage>
        <taxon>Bacteria</taxon>
        <taxon>Pseudomonadati</taxon>
        <taxon>Bacteroidota</taxon>
        <taxon>Sphingobacteriia</taxon>
        <taxon>Sphingobacteriales</taxon>
        <taxon>Sphingobacteriaceae</taxon>
        <taxon>Mucilaginibacter</taxon>
    </lineage>
</organism>
<protein>
    <submittedName>
        <fullName evidence="4">Peptidoglycan/xylan/chitin deacetylase, PgdA/CDA1 family</fullName>
    </submittedName>
</protein>
<reference evidence="5" key="1">
    <citation type="submission" date="2016-10" db="EMBL/GenBank/DDBJ databases">
        <authorList>
            <person name="Varghese N."/>
            <person name="Submissions S."/>
        </authorList>
    </citation>
    <scope>NUCLEOTIDE SEQUENCE [LARGE SCALE GENOMIC DNA]</scope>
    <source>
        <strain evidence="5">Gh-67</strain>
    </source>
</reference>
<accession>A0A1G8L8Q0</accession>